<dbReference type="Proteomes" id="UP000183245">
    <property type="component" value="Unassembled WGS sequence"/>
</dbReference>
<accession>A0A1J5IX43</accession>
<evidence type="ECO:0000256" key="1">
    <source>
        <dbReference type="SAM" id="Phobius"/>
    </source>
</evidence>
<dbReference type="EMBL" id="MNZT01000048">
    <property type="protein sequence ID" value="OIP97735.1"/>
    <property type="molecule type" value="Genomic_DNA"/>
</dbReference>
<reference evidence="2 3" key="1">
    <citation type="journal article" date="2016" name="Environ. Microbiol.">
        <title>Genomic resolution of a cold subsurface aquifer community provides metabolic insights for novel microbes adapted to high CO concentrations.</title>
        <authorList>
            <person name="Probst A.J."/>
            <person name="Castelle C.J."/>
            <person name="Singh A."/>
            <person name="Brown C.T."/>
            <person name="Anantharaman K."/>
            <person name="Sharon I."/>
            <person name="Hug L.A."/>
            <person name="Burstein D."/>
            <person name="Emerson J.B."/>
            <person name="Thomas B.C."/>
            <person name="Banfield J.F."/>
        </authorList>
    </citation>
    <scope>NUCLEOTIDE SEQUENCE [LARGE SCALE GENOMIC DNA]</scope>
    <source>
        <strain evidence="2">CG2_30_54_11</strain>
    </source>
</reference>
<protein>
    <submittedName>
        <fullName evidence="2">Uncharacterized protein</fullName>
    </submittedName>
</protein>
<dbReference type="STRING" id="1817892.AUK40_02585"/>
<comment type="caution">
    <text evidence="2">The sequence shown here is derived from an EMBL/GenBank/DDBJ whole genome shotgun (WGS) entry which is preliminary data.</text>
</comment>
<keyword evidence="1" id="KW-1133">Transmembrane helix</keyword>
<evidence type="ECO:0000313" key="2">
    <source>
        <dbReference type="EMBL" id="OIP97735.1"/>
    </source>
</evidence>
<keyword evidence="1" id="KW-0812">Transmembrane</keyword>
<sequence length="449" mass="49350">MTDSRPETIEPIVEEPAINPVSPVLSSELDPDAKKTEKTKKFTLIVTLLCAILLMLITGAYLIFGKKINAAWNVLISNDHAVAEEDTYISLDPPVEELPPPVSIPTTPVVEPPASFPVLPPAVDVTGSLPFFFQKDGALWMQDMNGTETLLLSTMAPDEAYAYDQSHLGYDICDARSGTWQCSVKSLNWKTATETTLWSSEPTQLISLVAFFDQDTWAVGVLSPNSEGVSRERKTYLHEGTTISYLFSKTGRDLDCDSLGWGDGGRSLTFSSDASYLLETEDNCISVYDMAGTQMTKIPGANQPVWINDTQILYRDAFGDKAALWTVPTSTRSVIDAIPSDAHRFTINPDGDRVAFFTYQGIGEVWMYNIPAGTAIRVGEGMIDGSWTFDADVVGQLTDTCQPDDCHEPGQTISNTGRSIRINSESKTVTQLDFDSSAYPIKILYSIWK</sequence>
<gene>
    <name evidence="2" type="ORF">AUK40_02585</name>
</gene>
<name>A0A1J5IX43_9BACT</name>
<proteinExistence type="predicted"/>
<dbReference type="InterPro" id="IPR011042">
    <property type="entry name" value="6-blade_b-propeller_TolB-like"/>
</dbReference>
<dbReference type="Gene3D" id="2.120.10.30">
    <property type="entry name" value="TolB, C-terminal domain"/>
    <property type="match status" value="1"/>
</dbReference>
<evidence type="ECO:0000313" key="3">
    <source>
        <dbReference type="Proteomes" id="UP000183245"/>
    </source>
</evidence>
<organism evidence="2 3">
    <name type="scientific">Candidatus Wirthbacteria bacterium CG2_30_54_11</name>
    <dbReference type="NCBI Taxonomy" id="1817892"/>
    <lineage>
        <taxon>Bacteria</taxon>
        <taxon>Candidatus Wirthbacteria</taxon>
    </lineage>
</organism>
<feature type="transmembrane region" description="Helical" evidence="1">
    <location>
        <begin position="42"/>
        <end position="64"/>
    </location>
</feature>
<dbReference type="SUPFAM" id="SSF69304">
    <property type="entry name" value="Tricorn protease N-terminal domain"/>
    <property type="match status" value="1"/>
</dbReference>
<dbReference type="AlphaFoldDB" id="A0A1J5IX43"/>
<keyword evidence="1" id="KW-0472">Membrane</keyword>